<dbReference type="EMBL" id="KN829074">
    <property type="protein sequence ID" value="KIK74205.1"/>
    <property type="molecule type" value="Genomic_DNA"/>
</dbReference>
<evidence type="ECO:0008006" key="4">
    <source>
        <dbReference type="Google" id="ProtNLM"/>
    </source>
</evidence>
<accession>A0A0D0DAF6</accession>
<feature type="region of interest" description="Disordered" evidence="1">
    <location>
        <begin position="1"/>
        <end position="81"/>
    </location>
</feature>
<sequence length="180" mass="20430">MTRDLASQARLPSHTPSPPSPSVCLPLPFQDGPDLSNHGDRGDDDPYNNSDNNNKDDNYHPFGDVPDPDNLPPKPIMVQEPDTFDRTDPCKLQAFLVQCKLNFQDHPCVFQTDKAKVTFSQSYLKGMALEWFEPNLLQMGDPTLCLDWMDDYQEFIFKLQTNFGPHDPIGDAEHQLDHLS</sequence>
<name>A0A0D0DAF6_9AGAM</name>
<dbReference type="OrthoDB" id="2691415at2759"/>
<reference evidence="2 3" key="1">
    <citation type="submission" date="2014-04" db="EMBL/GenBank/DDBJ databases">
        <authorList>
            <consortium name="DOE Joint Genome Institute"/>
            <person name="Kuo A."/>
            <person name="Kohler A."/>
            <person name="Jargeat P."/>
            <person name="Nagy L.G."/>
            <person name="Floudas D."/>
            <person name="Copeland A."/>
            <person name="Barry K.W."/>
            <person name="Cichocki N."/>
            <person name="Veneault-Fourrey C."/>
            <person name="LaButti K."/>
            <person name="Lindquist E.A."/>
            <person name="Lipzen A."/>
            <person name="Lundell T."/>
            <person name="Morin E."/>
            <person name="Murat C."/>
            <person name="Sun H."/>
            <person name="Tunlid A."/>
            <person name="Henrissat B."/>
            <person name="Grigoriev I.V."/>
            <person name="Hibbett D.S."/>
            <person name="Martin F."/>
            <person name="Nordberg H.P."/>
            <person name="Cantor M.N."/>
            <person name="Hua S.X."/>
        </authorList>
    </citation>
    <scope>NUCLEOTIDE SEQUENCE [LARGE SCALE GENOMIC DNA]</scope>
    <source>
        <strain evidence="2 3">Ve08.2h10</strain>
    </source>
</reference>
<keyword evidence="3" id="KW-1185">Reference proteome</keyword>
<evidence type="ECO:0000313" key="3">
    <source>
        <dbReference type="Proteomes" id="UP000054538"/>
    </source>
</evidence>
<dbReference type="HOGENOM" id="CLU_1496709_0_0_1"/>
<proteinExistence type="predicted"/>
<dbReference type="STRING" id="930991.A0A0D0DAF6"/>
<evidence type="ECO:0000256" key="1">
    <source>
        <dbReference type="SAM" id="MobiDB-lite"/>
    </source>
</evidence>
<dbReference type="InParanoid" id="A0A0D0DAF6"/>
<dbReference type="AlphaFoldDB" id="A0A0D0DAF6"/>
<dbReference type="Proteomes" id="UP000054538">
    <property type="component" value="Unassembled WGS sequence"/>
</dbReference>
<organism evidence="2 3">
    <name type="scientific">Paxillus rubicundulus Ve08.2h10</name>
    <dbReference type="NCBI Taxonomy" id="930991"/>
    <lineage>
        <taxon>Eukaryota</taxon>
        <taxon>Fungi</taxon>
        <taxon>Dikarya</taxon>
        <taxon>Basidiomycota</taxon>
        <taxon>Agaricomycotina</taxon>
        <taxon>Agaricomycetes</taxon>
        <taxon>Agaricomycetidae</taxon>
        <taxon>Boletales</taxon>
        <taxon>Paxilineae</taxon>
        <taxon>Paxillaceae</taxon>
        <taxon>Paxillus</taxon>
    </lineage>
</organism>
<reference evidence="3" key="2">
    <citation type="submission" date="2015-01" db="EMBL/GenBank/DDBJ databases">
        <title>Evolutionary Origins and Diversification of the Mycorrhizal Mutualists.</title>
        <authorList>
            <consortium name="DOE Joint Genome Institute"/>
            <consortium name="Mycorrhizal Genomics Consortium"/>
            <person name="Kohler A."/>
            <person name="Kuo A."/>
            <person name="Nagy L.G."/>
            <person name="Floudas D."/>
            <person name="Copeland A."/>
            <person name="Barry K.W."/>
            <person name="Cichocki N."/>
            <person name="Veneault-Fourrey C."/>
            <person name="LaButti K."/>
            <person name="Lindquist E.A."/>
            <person name="Lipzen A."/>
            <person name="Lundell T."/>
            <person name="Morin E."/>
            <person name="Murat C."/>
            <person name="Riley R."/>
            <person name="Ohm R."/>
            <person name="Sun H."/>
            <person name="Tunlid A."/>
            <person name="Henrissat B."/>
            <person name="Grigoriev I.V."/>
            <person name="Hibbett D.S."/>
            <person name="Martin F."/>
        </authorList>
    </citation>
    <scope>NUCLEOTIDE SEQUENCE [LARGE SCALE GENOMIC DNA]</scope>
    <source>
        <strain evidence="3">Ve08.2h10</strain>
    </source>
</reference>
<gene>
    <name evidence="2" type="ORF">PAXRUDRAFT_20111</name>
</gene>
<evidence type="ECO:0000313" key="2">
    <source>
        <dbReference type="EMBL" id="KIK74205.1"/>
    </source>
</evidence>
<protein>
    <recommendedName>
        <fullName evidence="4">DUF4939 domain-containing protein</fullName>
    </recommendedName>
</protein>